<dbReference type="PANTHER" id="PTHR34136:SF1">
    <property type="entry name" value="UDP-N-ACETYL-D-MANNOSAMINURONIC ACID TRANSFERASE"/>
    <property type="match status" value="1"/>
</dbReference>
<reference evidence="4 5" key="1">
    <citation type="submission" date="2018-06" db="EMBL/GenBank/DDBJ databases">
        <title>Spirosoma sp. HMF3257 Genome sequencing and assembly.</title>
        <authorList>
            <person name="Kang H."/>
            <person name="Cha I."/>
            <person name="Kim H."/>
            <person name="Kang J."/>
            <person name="Joh K."/>
        </authorList>
    </citation>
    <scope>NUCLEOTIDE SEQUENCE [LARGE SCALE GENOMIC DNA]</scope>
    <source>
        <strain evidence="4 5">HMF3257</strain>
    </source>
</reference>
<evidence type="ECO:0000313" key="5">
    <source>
        <dbReference type="Proteomes" id="UP000249016"/>
    </source>
</evidence>
<keyword evidence="1" id="KW-0328">Glycosyltransferase</keyword>
<keyword evidence="3" id="KW-0472">Membrane</keyword>
<comment type="caution">
    <text evidence="4">The sequence shown here is derived from an EMBL/GenBank/DDBJ whole genome shotgun (WGS) entry which is preliminary data.</text>
</comment>
<proteinExistence type="predicted"/>
<dbReference type="PANTHER" id="PTHR34136">
    <property type="match status" value="1"/>
</dbReference>
<dbReference type="EMBL" id="QLII01000001">
    <property type="protein sequence ID" value="RAI73917.1"/>
    <property type="molecule type" value="Genomic_DNA"/>
</dbReference>
<evidence type="ECO:0000313" key="4">
    <source>
        <dbReference type="EMBL" id="RAI73917.1"/>
    </source>
</evidence>
<feature type="transmembrane region" description="Helical" evidence="3">
    <location>
        <begin position="237"/>
        <end position="253"/>
    </location>
</feature>
<dbReference type="NCBIfam" id="TIGR00696">
    <property type="entry name" value="wecG_tagA_cpsF"/>
    <property type="match status" value="1"/>
</dbReference>
<keyword evidence="3" id="KW-1133">Transmembrane helix</keyword>
<evidence type="ECO:0000256" key="1">
    <source>
        <dbReference type="ARBA" id="ARBA00022676"/>
    </source>
</evidence>
<keyword evidence="2 4" id="KW-0808">Transferase</keyword>
<dbReference type="CDD" id="cd06533">
    <property type="entry name" value="Glyco_transf_WecG_TagA"/>
    <property type="match status" value="1"/>
</dbReference>
<sequence length="261" mass="29663">MLLRVMSTPQSQLPVRKKVVSLEMILASYRLFIGEVLQAAHQRQPGYVCFANAHMAVEAMRDPSFAQMVNAATWTTADGVPLVWALRLLYGFRQERITGLDVLPTLLQEAAGHNLSIYFYGSTPEVLERSADFCRLHHPSLVVAGMYAPPFRPLTVDEEADVIERIRSSGASLVFVALGCPKQEKWMATLSNRIPAVLLGVGGALPVTMGVQKRAPRWMQLAGLEWLYRLLQEPRRLFLRYFITNTLFLYYLIKQWIQIRR</sequence>
<protein>
    <submittedName>
        <fullName evidence="4">Glycosyltransferase</fullName>
    </submittedName>
</protein>
<keyword evidence="5" id="KW-1185">Reference proteome</keyword>
<evidence type="ECO:0000256" key="2">
    <source>
        <dbReference type="ARBA" id="ARBA00022679"/>
    </source>
</evidence>
<dbReference type="GO" id="GO:0016758">
    <property type="term" value="F:hexosyltransferase activity"/>
    <property type="evidence" value="ECO:0007669"/>
    <property type="project" value="TreeGrafter"/>
</dbReference>
<dbReference type="Proteomes" id="UP000249016">
    <property type="component" value="Unassembled WGS sequence"/>
</dbReference>
<dbReference type="RefSeq" id="WP_111340789.1">
    <property type="nucleotide sequence ID" value="NZ_QLII01000001.1"/>
</dbReference>
<gene>
    <name evidence="4" type="ORF">HMF3257_05195</name>
</gene>
<accession>A0A327NFI0</accession>
<dbReference type="OrthoDB" id="9771846at2"/>
<keyword evidence="3" id="KW-0812">Transmembrane</keyword>
<name>A0A327NFI0_9BACT</name>
<dbReference type="AlphaFoldDB" id="A0A327NFI0"/>
<dbReference type="InterPro" id="IPR004629">
    <property type="entry name" value="WecG_TagA_CpsF"/>
</dbReference>
<evidence type="ECO:0000256" key="3">
    <source>
        <dbReference type="SAM" id="Phobius"/>
    </source>
</evidence>
<dbReference type="Pfam" id="PF03808">
    <property type="entry name" value="Glyco_tran_WecG"/>
    <property type="match status" value="1"/>
</dbReference>
<organism evidence="4 5">
    <name type="scientific">Spirosoma telluris</name>
    <dbReference type="NCBI Taxonomy" id="2183553"/>
    <lineage>
        <taxon>Bacteria</taxon>
        <taxon>Pseudomonadati</taxon>
        <taxon>Bacteroidota</taxon>
        <taxon>Cytophagia</taxon>
        <taxon>Cytophagales</taxon>
        <taxon>Cytophagaceae</taxon>
        <taxon>Spirosoma</taxon>
    </lineage>
</organism>